<reference evidence="2 3" key="1">
    <citation type="journal article" date="2012" name="Genome Biol.">
        <title>Sequencing three crocodilian genomes to illuminate the evolution of archosaurs and amniotes.</title>
        <authorList>
            <person name="St John J.A."/>
            <person name="Braun E.L."/>
            <person name="Isberg S.R."/>
            <person name="Miles L.G."/>
            <person name="Chong A.Y."/>
            <person name="Gongora J."/>
            <person name="Dalzell P."/>
            <person name="Moran C."/>
            <person name="Bed'hom B."/>
            <person name="Abzhanov A."/>
            <person name="Burgess S.C."/>
            <person name="Cooksey A.M."/>
            <person name="Castoe T.A."/>
            <person name="Crawford N.G."/>
            <person name="Densmore L.D."/>
            <person name="Drew J.C."/>
            <person name="Edwards S.V."/>
            <person name="Faircloth B.C."/>
            <person name="Fujita M.K."/>
            <person name="Greenwold M.J."/>
            <person name="Hoffmann F.G."/>
            <person name="Howard J.M."/>
            <person name="Iguchi T."/>
            <person name="Janes D.E."/>
            <person name="Khan S.Y."/>
            <person name="Kohno S."/>
            <person name="de Koning A.J."/>
            <person name="Lance S.L."/>
            <person name="McCarthy F.M."/>
            <person name="McCormack J.E."/>
            <person name="Merchant M.E."/>
            <person name="Peterson D.G."/>
            <person name="Pollock D.D."/>
            <person name="Pourmand N."/>
            <person name="Raney B.J."/>
            <person name="Roessler K.A."/>
            <person name="Sanford J.R."/>
            <person name="Sawyer R.H."/>
            <person name="Schmidt C.J."/>
            <person name="Triplett E.W."/>
            <person name="Tuberville T.D."/>
            <person name="Venegas-Anaya M."/>
            <person name="Howard J.T."/>
            <person name="Jarvis E.D."/>
            <person name="Guillette L.J.Jr."/>
            <person name="Glenn T.C."/>
            <person name="Green R.E."/>
            <person name="Ray D.A."/>
        </authorList>
    </citation>
    <scope>NUCLEOTIDE SEQUENCE [LARGE SCALE GENOMIC DNA]</scope>
    <source>
        <strain evidence="2">KSC_2009_1</strain>
    </source>
</reference>
<keyword evidence="3" id="KW-1185">Reference proteome</keyword>
<feature type="compositionally biased region" description="Basic residues" evidence="1">
    <location>
        <begin position="62"/>
        <end position="71"/>
    </location>
</feature>
<organism evidence="2 3">
    <name type="scientific">Alligator mississippiensis</name>
    <name type="common">American alligator</name>
    <dbReference type="NCBI Taxonomy" id="8496"/>
    <lineage>
        <taxon>Eukaryota</taxon>
        <taxon>Metazoa</taxon>
        <taxon>Chordata</taxon>
        <taxon>Craniata</taxon>
        <taxon>Vertebrata</taxon>
        <taxon>Euteleostomi</taxon>
        <taxon>Archelosauria</taxon>
        <taxon>Archosauria</taxon>
        <taxon>Crocodylia</taxon>
        <taxon>Alligatoridae</taxon>
        <taxon>Alligatorinae</taxon>
        <taxon>Alligator</taxon>
    </lineage>
</organism>
<evidence type="ECO:0000313" key="2">
    <source>
        <dbReference type="EMBL" id="KYO40572.1"/>
    </source>
</evidence>
<name>A0A151NUG3_ALLMI</name>
<dbReference type="EMBL" id="AKHW03001922">
    <property type="protein sequence ID" value="KYO40572.1"/>
    <property type="molecule type" value="Genomic_DNA"/>
</dbReference>
<protein>
    <submittedName>
        <fullName evidence="2">Uncharacterized protein</fullName>
    </submittedName>
</protein>
<feature type="compositionally biased region" description="Basic and acidic residues" evidence="1">
    <location>
        <begin position="96"/>
        <end position="107"/>
    </location>
</feature>
<evidence type="ECO:0000313" key="3">
    <source>
        <dbReference type="Proteomes" id="UP000050525"/>
    </source>
</evidence>
<dbReference type="Proteomes" id="UP000050525">
    <property type="component" value="Unassembled WGS sequence"/>
</dbReference>
<evidence type="ECO:0000256" key="1">
    <source>
        <dbReference type="SAM" id="MobiDB-lite"/>
    </source>
</evidence>
<proteinExistence type="predicted"/>
<feature type="region of interest" description="Disordered" evidence="1">
    <location>
        <begin position="56"/>
        <end position="107"/>
    </location>
</feature>
<accession>A0A151NUG3</accession>
<sequence length="144" mass="15616">MILAAISSCALGTSHLSKSQLGGIKWTTHSGGLSEICDTITEKRIGIKSRLIMSATNQRAKPAGKGKHTVKQKGLPGSLCSCRPDHAGAMNSPPHEGGRDKDLKGKDGHRELLCKPAVHPSDRLIPETRCWDTAEWSNRLCTWH</sequence>
<gene>
    <name evidence="2" type="ORF">Y1Q_0009589</name>
</gene>
<dbReference type="AlphaFoldDB" id="A0A151NUG3"/>
<comment type="caution">
    <text evidence="2">The sequence shown here is derived from an EMBL/GenBank/DDBJ whole genome shotgun (WGS) entry which is preliminary data.</text>
</comment>